<feature type="transmembrane region" description="Helical" evidence="2">
    <location>
        <begin position="312"/>
        <end position="333"/>
    </location>
</feature>
<dbReference type="NCBIfam" id="TIGR00229">
    <property type="entry name" value="sensory_box"/>
    <property type="match status" value="1"/>
</dbReference>
<dbReference type="Gene3D" id="3.30.70.270">
    <property type="match status" value="1"/>
</dbReference>
<dbReference type="PANTHER" id="PTHR44757">
    <property type="entry name" value="DIGUANYLATE CYCLASE DGCP"/>
    <property type="match status" value="1"/>
</dbReference>
<dbReference type="InterPro" id="IPR001633">
    <property type="entry name" value="EAL_dom"/>
</dbReference>
<keyword evidence="8" id="KW-1185">Reference proteome</keyword>
<dbReference type="InterPro" id="IPR035965">
    <property type="entry name" value="PAS-like_dom_sf"/>
</dbReference>
<feature type="region of interest" description="Disordered" evidence="1">
    <location>
        <begin position="1"/>
        <end position="21"/>
    </location>
</feature>
<dbReference type="PROSITE" id="PS50887">
    <property type="entry name" value="GGDEF"/>
    <property type="match status" value="1"/>
</dbReference>
<evidence type="ECO:0000313" key="7">
    <source>
        <dbReference type="EMBL" id="SHN41956.1"/>
    </source>
</evidence>
<dbReference type="EMBL" id="FRCS01000008">
    <property type="protein sequence ID" value="SHN41956.1"/>
    <property type="molecule type" value="Genomic_DNA"/>
</dbReference>
<dbReference type="SUPFAM" id="SSF55073">
    <property type="entry name" value="Nucleotide cyclase"/>
    <property type="match status" value="1"/>
</dbReference>
<dbReference type="Pfam" id="PF00990">
    <property type="entry name" value="GGDEF"/>
    <property type="match status" value="1"/>
</dbReference>
<feature type="transmembrane region" description="Helical" evidence="2">
    <location>
        <begin position="74"/>
        <end position="91"/>
    </location>
</feature>
<keyword evidence="2" id="KW-0812">Transmembrane</keyword>
<dbReference type="SMART" id="SM00052">
    <property type="entry name" value="EAL"/>
    <property type="match status" value="1"/>
</dbReference>
<dbReference type="InterPro" id="IPR013655">
    <property type="entry name" value="PAS_fold_3"/>
</dbReference>
<evidence type="ECO:0000259" key="3">
    <source>
        <dbReference type="PROSITE" id="PS50112"/>
    </source>
</evidence>
<dbReference type="InterPro" id="IPR043128">
    <property type="entry name" value="Rev_trsase/Diguanyl_cyclase"/>
</dbReference>
<gene>
    <name evidence="7" type="ORF">SAMN05443668_10832</name>
</gene>
<feature type="transmembrane region" description="Helical" evidence="2">
    <location>
        <begin position="242"/>
        <end position="262"/>
    </location>
</feature>
<evidence type="ECO:0000313" key="8">
    <source>
        <dbReference type="Proteomes" id="UP000184440"/>
    </source>
</evidence>
<dbReference type="PROSITE" id="PS50112">
    <property type="entry name" value="PAS"/>
    <property type="match status" value="1"/>
</dbReference>
<dbReference type="AlphaFoldDB" id="A0A1M7R6T6"/>
<feature type="transmembrane region" description="Helical" evidence="2">
    <location>
        <begin position="175"/>
        <end position="197"/>
    </location>
</feature>
<name>A0A1M7R6T6_9ACTN</name>
<keyword evidence="2" id="KW-0472">Membrane</keyword>
<accession>A0A1M7R6T6</accession>
<feature type="transmembrane region" description="Helical" evidence="2">
    <location>
        <begin position="47"/>
        <end position="68"/>
    </location>
</feature>
<sequence length="946" mass="101828">MWTHGTLPRTAGNQTTGGLPVTDGVANVHRGTEVPARPTIPRFRPTPLLAGSLLSLVVAFGWAAFAVSTDVERHVTSVVAWLIVPFAMLLTAEACRRAGRSPRLPAPGRALWSRLPVTLLLFAAGMTANAAEVWADHNGNREPGWFSMACYAVGALHLVWTLLRVPTGNRPRRQLLTLGLDIGAVVIAAALYPIYFWMNQLLYADRADWLPALFVAGVLEFIAVVVIVKVTVAGPQLVDRAALILLALGVLAGISVAIALPLLGVDDRLDSGQLATPAACFLIVCAADRQVRAAGRGTRRSGQPQRQRAWSVIPYVAIGATDVLLLVAVGTEVGPFDAAWVVAVAAVVLTGLVVGRQVAALHENGRLLRSLDGTLAEIRSQERRFRALVQNSTDIVLITDRDDQTRFATPSTFRVLGFAPDELPALNPMTLIHPDDAEPVRAAIDSIADEPRGVVTYHARVRHVDGSWRMLEIVSTNLYDDPDVRGLVSNARDVTERRRYQDQLSHQATHDGLTRLPNRTLFLERTQTALAELAEFPDAPVTVALIDLDDFKTINDRLGHGAGDELLVALADRLRHAVPPGQVVARLGGDEFAVLLVGSEPEQATALAEALIDAFCAPVPAGGHDLLVQASIGLADARLGDDNTELLRRADVAMYAAKEAGKGRYAHYDADMDRRSIESARMGAQLRQALDNGELRMVYQPIVTLPDGALTGVEALVRWRTPDGQSISPARFVPVAERNGLIVGLGEWALRTACTQAVRWRDRPGGSPLTSVNVNVSARQLREPGFAERVRTILADVGLAPECLTVEVTETAVFDGGRALDELRALDDLGVRIALDDFGTGHSSLGLLRTCPVDVLKVDRSFVEGITGTTEQAAIATSLIEIAKGLGLRAVAEGVESAAQAERLYELGYQYAQGFHFAGAMDVDQIDALLERLDDEARVVGDLTHS</sequence>
<dbReference type="STRING" id="134849.SAMN05443668_10832"/>
<feature type="transmembrane region" description="Helical" evidence="2">
    <location>
        <begin position="339"/>
        <end position="359"/>
    </location>
</feature>
<reference evidence="7 8" key="1">
    <citation type="submission" date="2016-11" db="EMBL/GenBank/DDBJ databases">
        <authorList>
            <person name="Jaros S."/>
            <person name="Januszkiewicz K."/>
            <person name="Wedrychowicz H."/>
        </authorList>
    </citation>
    <scope>NUCLEOTIDE SEQUENCE [LARGE SCALE GENOMIC DNA]</scope>
    <source>
        <strain evidence="7 8">DSM 46144</strain>
    </source>
</reference>
<feature type="domain" description="GGDEF" evidence="6">
    <location>
        <begin position="539"/>
        <end position="670"/>
    </location>
</feature>
<protein>
    <submittedName>
        <fullName evidence="7">PAS domain S-box-containing protein/diguanylate cyclase (GGDEF) domain-containing protein</fullName>
    </submittedName>
</protein>
<dbReference type="InterPro" id="IPR035919">
    <property type="entry name" value="EAL_sf"/>
</dbReference>
<dbReference type="SUPFAM" id="SSF141868">
    <property type="entry name" value="EAL domain-like"/>
    <property type="match status" value="1"/>
</dbReference>
<dbReference type="SMART" id="SM00267">
    <property type="entry name" value="GGDEF"/>
    <property type="match status" value="1"/>
</dbReference>
<dbReference type="CDD" id="cd01948">
    <property type="entry name" value="EAL"/>
    <property type="match status" value="1"/>
</dbReference>
<evidence type="ECO:0000259" key="4">
    <source>
        <dbReference type="PROSITE" id="PS50113"/>
    </source>
</evidence>
<dbReference type="InterPro" id="IPR029787">
    <property type="entry name" value="Nucleotide_cyclase"/>
</dbReference>
<feature type="domain" description="PAC" evidence="4">
    <location>
        <begin position="455"/>
        <end position="506"/>
    </location>
</feature>
<dbReference type="Pfam" id="PF08447">
    <property type="entry name" value="PAS_3"/>
    <property type="match status" value="1"/>
</dbReference>
<dbReference type="PANTHER" id="PTHR44757:SF2">
    <property type="entry name" value="BIOFILM ARCHITECTURE MAINTENANCE PROTEIN MBAA"/>
    <property type="match status" value="1"/>
</dbReference>
<dbReference type="SUPFAM" id="SSF55785">
    <property type="entry name" value="PYP-like sensor domain (PAS domain)"/>
    <property type="match status" value="1"/>
</dbReference>
<dbReference type="PROSITE" id="PS50113">
    <property type="entry name" value="PAC"/>
    <property type="match status" value="1"/>
</dbReference>
<dbReference type="PROSITE" id="PS50883">
    <property type="entry name" value="EAL"/>
    <property type="match status" value="1"/>
</dbReference>
<feature type="transmembrane region" description="Helical" evidence="2">
    <location>
        <begin position="143"/>
        <end position="163"/>
    </location>
</feature>
<dbReference type="InterPro" id="IPR000014">
    <property type="entry name" value="PAS"/>
</dbReference>
<dbReference type="InterPro" id="IPR000700">
    <property type="entry name" value="PAS-assoc_C"/>
</dbReference>
<dbReference type="InterPro" id="IPR052155">
    <property type="entry name" value="Biofilm_reg_signaling"/>
</dbReference>
<dbReference type="Gene3D" id="3.20.20.450">
    <property type="entry name" value="EAL domain"/>
    <property type="match status" value="1"/>
</dbReference>
<proteinExistence type="predicted"/>
<feature type="transmembrane region" description="Helical" evidence="2">
    <location>
        <begin position="111"/>
        <end position="131"/>
    </location>
</feature>
<evidence type="ECO:0000256" key="1">
    <source>
        <dbReference type="SAM" id="MobiDB-lite"/>
    </source>
</evidence>
<dbReference type="CDD" id="cd00130">
    <property type="entry name" value="PAS"/>
    <property type="match status" value="1"/>
</dbReference>
<feature type="domain" description="EAL" evidence="5">
    <location>
        <begin position="679"/>
        <end position="934"/>
    </location>
</feature>
<dbReference type="NCBIfam" id="TIGR00254">
    <property type="entry name" value="GGDEF"/>
    <property type="match status" value="1"/>
</dbReference>
<organism evidence="7 8">
    <name type="scientific">Cryptosporangium aurantiacum</name>
    <dbReference type="NCBI Taxonomy" id="134849"/>
    <lineage>
        <taxon>Bacteria</taxon>
        <taxon>Bacillati</taxon>
        <taxon>Actinomycetota</taxon>
        <taxon>Actinomycetes</taxon>
        <taxon>Cryptosporangiales</taxon>
        <taxon>Cryptosporangiaceae</taxon>
        <taxon>Cryptosporangium</taxon>
    </lineage>
</organism>
<dbReference type="InterPro" id="IPR000160">
    <property type="entry name" value="GGDEF_dom"/>
</dbReference>
<dbReference type="CDD" id="cd01949">
    <property type="entry name" value="GGDEF"/>
    <property type="match status" value="1"/>
</dbReference>
<evidence type="ECO:0000259" key="6">
    <source>
        <dbReference type="PROSITE" id="PS50887"/>
    </source>
</evidence>
<feature type="transmembrane region" description="Helical" evidence="2">
    <location>
        <begin position="209"/>
        <end position="230"/>
    </location>
</feature>
<keyword evidence="2" id="KW-1133">Transmembrane helix</keyword>
<dbReference type="SMART" id="SM00091">
    <property type="entry name" value="PAS"/>
    <property type="match status" value="1"/>
</dbReference>
<dbReference type="Proteomes" id="UP000184440">
    <property type="component" value="Unassembled WGS sequence"/>
</dbReference>
<evidence type="ECO:0000259" key="5">
    <source>
        <dbReference type="PROSITE" id="PS50883"/>
    </source>
</evidence>
<dbReference type="Pfam" id="PF00563">
    <property type="entry name" value="EAL"/>
    <property type="match status" value="1"/>
</dbReference>
<dbReference type="Gene3D" id="3.30.450.20">
    <property type="entry name" value="PAS domain"/>
    <property type="match status" value="1"/>
</dbReference>
<evidence type="ECO:0000256" key="2">
    <source>
        <dbReference type="SAM" id="Phobius"/>
    </source>
</evidence>
<feature type="domain" description="PAS" evidence="3">
    <location>
        <begin position="381"/>
        <end position="451"/>
    </location>
</feature>